<evidence type="ECO:0000256" key="5">
    <source>
        <dbReference type="ARBA" id="ARBA00022679"/>
    </source>
</evidence>
<dbReference type="OrthoDB" id="5295945at2"/>
<accession>A0A1M5WWH7</accession>
<keyword evidence="7 11" id="KW-0547">Nucleotide-binding</keyword>
<comment type="pathway">
    <text evidence="2 11">Cofactor biosynthesis; NAD(+) biosynthesis; deamido-NAD(+) from nicotinate D-ribonucleotide: step 1/1.</text>
</comment>
<dbReference type="NCBIfam" id="NF000840">
    <property type="entry name" value="PRK00071.1-3"/>
    <property type="match status" value="1"/>
</dbReference>
<keyword evidence="14" id="KW-1185">Reference proteome</keyword>
<evidence type="ECO:0000256" key="6">
    <source>
        <dbReference type="ARBA" id="ARBA00022695"/>
    </source>
</evidence>
<dbReference type="NCBIfam" id="TIGR00482">
    <property type="entry name" value="nicotinate (nicotinamide) nucleotide adenylyltransferase"/>
    <property type="match status" value="1"/>
</dbReference>
<dbReference type="InterPro" id="IPR004821">
    <property type="entry name" value="Cyt_trans-like"/>
</dbReference>
<dbReference type="GO" id="GO:0004515">
    <property type="term" value="F:nicotinate-nucleotide adenylyltransferase activity"/>
    <property type="evidence" value="ECO:0007669"/>
    <property type="project" value="UniProtKB-UniRule"/>
</dbReference>
<comment type="function">
    <text evidence="1 11">Catalyzes the reversible adenylation of nicotinate mononucleotide (NaMN) to nicotinic acid adenine dinucleotide (NaAD).</text>
</comment>
<dbReference type="STRING" id="1121409.SAMN02745124_02563"/>
<dbReference type="EMBL" id="FQXS01000015">
    <property type="protein sequence ID" value="SHH91668.1"/>
    <property type="molecule type" value="Genomic_DNA"/>
</dbReference>
<dbReference type="SUPFAM" id="SSF52374">
    <property type="entry name" value="Nucleotidylyl transferase"/>
    <property type="match status" value="1"/>
</dbReference>
<evidence type="ECO:0000256" key="2">
    <source>
        <dbReference type="ARBA" id="ARBA00005019"/>
    </source>
</evidence>
<evidence type="ECO:0000256" key="7">
    <source>
        <dbReference type="ARBA" id="ARBA00022741"/>
    </source>
</evidence>
<dbReference type="Pfam" id="PF01467">
    <property type="entry name" value="CTP_transf_like"/>
    <property type="match status" value="1"/>
</dbReference>
<keyword evidence="6 11" id="KW-0548">Nucleotidyltransferase</keyword>
<dbReference type="EC" id="2.7.7.18" evidence="11"/>
<name>A0A1M5WWH7_9BACT</name>
<dbReference type="RefSeq" id="WP_073376609.1">
    <property type="nucleotide sequence ID" value="NZ_FQXS01000015.1"/>
</dbReference>
<evidence type="ECO:0000256" key="4">
    <source>
        <dbReference type="ARBA" id="ARBA00022642"/>
    </source>
</evidence>
<protein>
    <recommendedName>
        <fullName evidence="11">Probable nicotinate-nucleotide adenylyltransferase</fullName>
        <ecNumber evidence="11">2.7.7.18</ecNumber>
    </recommendedName>
    <alternativeName>
        <fullName evidence="11">Deamido-NAD(+) diphosphorylase</fullName>
    </alternativeName>
    <alternativeName>
        <fullName evidence="11">Deamido-NAD(+) pyrophosphorylase</fullName>
    </alternativeName>
    <alternativeName>
        <fullName evidence="11">Nicotinate mononucleotide adenylyltransferase</fullName>
        <shortName evidence="11">NaMN adenylyltransferase</shortName>
    </alternativeName>
</protein>
<evidence type="ECO:0000256" key="9">
    <source>
        <dbReference type="ARBA" id="ARBA00023027"/>
    </source>
</evidence>
<gene>
    <name evidence="11" type="primary">nadD</name>
    <name evidence="13" type="ORF">SAMN02745124_02563</name>
</gene>
<evidence type="ECO:0000256" key="1">
    <source>
        <dbReference type="ARBA" id="ARBA00002324"/>
    </source>
</evidence>
<dbReference type="NCBIfam" id="TIGR00125">
    <property type="entry name" value="cyt_tran_rel"/>
    <property type="match status" value="1"/>
</dbReference>
<dbReference type="GO" id="GO:0009435">
    <property type="term" value="P:NAD+ biosynthetic process"/>
    <property type="evidence" value="ECO:0007669"/>
    <property type="project" value="UniProtKB-UniRule"/>
</dbReference>
<dbReference type="AlphaFoldDB" id="A0A1M5WWH7"/>
<dbReference type="Gene3D" id="3.40.50.620">
    <property type="entry name" value="HUPs"/>
    <property type="match status" value="1"/>
</dbReference>
<feature type="domain" description="Cytidyltransferase-like" evidence="12">
    <location>
        <begin position="6"/>
        <end position="188"/>
    </location>
</feature>
<evidence type="ECO:0000313" key="14">
    <source>
        <dbReference type="Proteomes" id="UP000184139"/>
    </source>
</evidence>
<keyword evidence="8 11" id="KW-0067">ATP-binding</keyword>
<dbReference type="Proteomes" id="UP000184139">
    <property type="component" value="Unassembled WGS sequence"/>
</dbReference>
<evidence type="ECO:0000256" key="3">
    <source>
        <dbReference type="ARBA" id="ARBA00009014"/>
    </source>
</evidence>
<keyword evidence="5 11" id="KW-0808">Transferase</keyword>
<dbReference type="GO" id="GO:0005524">
    <property type="term" value="F:ATP binding"/>
    <property type="evidence" value="ECO:0007669"/>
    <property type="project" value="UniProtKB-KW"/>
</dbReference>
<evidence type="ECO:0000256" key="10">
    <source>
        <dbReference type="ARBA" id="ARBA00048721"/>
    </source>
</evidence>
<organism evidence="13 14">
    <name type="scientific">Desulfofustis glycolicus DSM 9705</name>
    <dbReference type="NCBI Taxonomy" id="1121409"/>
    <lineage>
        <taxon>Bacteria</taxon>
        <taxon>Pseudomonadati</taxon>
        <taxon>Thermodesulfobacteriota</taxon>
        <taxon>Desulfobulbia</taxon>
        <taxon>Desulfobulbales</taxon>
        <taxon>Desulfocapsaceae</taxon>
        <taxon>Desulfofustis</taxon>
    </lineage>
</organism>
<evidence type="ECO:0000256" key="8">
    <source>
        <dbReference type="ARBA" id="ARBA00022840"/>
    </source>
</evidence>
<sequence length="216" mass="24187">MHTTGLLGGTFDPVHNGHLQLAQAVLARSAVDQVLFIPAASPPHKTDSALCPIEHRLEMVRRAISPLPRCAISKQEAFPGRPSYTIDTLLSLRADSHGETTYVFIIGGDAFLEIETWHRWSELLASTDFIVAVRRGSSLEELIDVLDYHGFCPQPETEPGHYRGREGNSVRVLTAPIDDISSTDIRCRIAENKPWQHLVPLPVAEYIDEQRLYRQD</sequence>
<proteinExistence type="inferred from homology"/>
<dbReference type="PANTHER" id="PTHR39321:SF3">
    <property type="entry name" value="PHOSPHOPANTETHEINE ADENYLYLTRANSFERASE"/>
    <property type="match status" value="1"/>
</dbReference>
<comment type="similarity">
    <text evidence="3 11">Belongs to the NadD family.</text>
</comment>
<dbReference type="PANTHER" id="PTHR39321">
    <property type="entry name" value="NICOTINATE-NUCLEOTIDE ADENYLYLTRANSFERASE-RELATED"/>
    <property type="match status" value="1"/>
</dbReference>
<keyword evidence="4 11" id="KW-0662">Pyridine nucleotide biosynthesis</keyword>
<evidence type="ECO:0000256" key="11">
    <source>
        <dbReference type="HAMAP-Rule" id="MF_00244"/>
    </source>
</evidence>
<dbReference type="InterPro" id="IPR014729">
    <property type="entry name" value="Rossmann-like_a/b/a_fold"/>
</dbReference>
<dbReference type="HAMAP" id="MF_00244">
    <property type="entry name" value="NaMN_adenylyltr"/>
    <property type="match status" value="1"/>
</dbReference>
<evidence type="ECO:0000259" key="12">
    <source>
        <dbReference type="Pfam" id="PF01467"/>
    </source>
</evidence>
<reference evidence="13 14" key="1">
    <citation type="submission" date="2016-11" db="EMBL/GenBank/DDBJ databases">
        <authorList>
            <person name="Jaros S."/>
            <person name="Januszkiewicz K."/>
            <person name="Wedrychowicz H."/>
        </authorList>
    </citation>
    <scope>NUCLEOTIDE SEQUENCE [LARGE SCALE GENOMIC DNA]</scope>
    <source>
        <strain evidence="13 14">DSM 9705</strain>
    </source>
</reference>
<keyword evidence="9 11" id="KW-0520">NAD</keyword>
<comment type="catalytic activity">
    <reaction evidence="10 11">
        <text>nicotinate beta-D-ribonucleotide + ATP + H(+) = deamido-NAD(+) + diphosphate</text>
        <dbReference type="Rhea" id="RHEA:22860"/>
        <dbReference type="ChEBI" id="CHEBI:15378"/>
        <dbReference type="ChEBI" id="CHEBI:30616"/>
        <dbReference type="ChEBI" id="CHEBI:33019"/>
        <dbReference type="ChEBI" id="CHEBI:57502"/>
        <dbReference type="ChEBI" id="CHEBI:58437"/>
        <dbReference type="EC" id="2.7.7.18"/>
    </reaction>
</comment>
<evidence type="ECO:0000313" key="13">
    <source>
        <dbReference type="EMBL" id="SHH91668.1"/>
    </source>
</evidence>
<dbReference type="CDD" id="cd02165">
    <property type="entry name" value="NMNAT"/>
    <property type="match status" value="1"/>
</dbReference>
<dbReference type="InterPro" id="IPR005248">
    <property type="entry name" value="NadD/NMNAT"/>
</dbReference>
<dbReference type="UniPathway" id="UPA00253">
    <property type="reaction ID" value="UER00332"/>
</dbReference>